<dbReference type="PANTHER" id="PTHR33490">
    <property type="entry name" value="BLR5614 PROTEIN-RELATED"/>
    <property type="match status" value="1"/>
</dbReference>
<dbReference type="InterPro" id="IPR013589">
    <property type="entry name" value="Bac_transglu_N"/>
</dbReference>
<accession>A0A8J3LD64</accession>
<evidence type="ECO:0000313" key="3">
    <source>
        <dbReference type="Proteomes" id="UP000660339"/>
    </source>
</evidence>
<proteinExistence type="predicted"/>
<gene>
    <name evidence="2" type="ORF">Cme02nite_43500</name>
</gene>
<feature type="domain" description="Transglutaminase-like" evidence="1">
    <location>
        <begin position="176"/>
        <end position="243"/>
    </location>
</feature>
<comment type="caution">
    <text evidence="2">The sequence shown here is derived from an EMBL/GenBank/DDBJ whole genome shotgun (WGS) entry which is preliminary data.</text>
</comment>
<dbReference type="Pfam" id="PF08379">
    <property type="entry name" value="Bact_transglu_N"/>
    <property type="match status" value="1"/>
</dbReference>
<dbReference type="AlphaFoldDB" id="A0A8J3LD64"/>
<dbReference type="EMBL" id="BONJ01000024">
    <property type="protein sequence ID" value="GIG16018.1"/>
    <property type="molecule type" value="Genomic_DNA"/>
</dbReference>
<dbReference type="Pfam" id="PF01841">
    <property type="entry name" value="Transglut_core"/>
    <property type="match status" value="1"/>
</dbReference>
<dbReference type="InterPro" id="IPR002931">
    <property type="entry name" value="Transglutaminase-like"/>
</dbReference>
<dbReference type="Gene3D" id="3.10.620.30">
    <property type="match status" value="1"/>
</dbReference>
<dbReference type="SMART" id="SM00460">
    <property type="entry name" value="TGc"/>
    <property type="match status" value="1"/>
</dbReference>
<protein>
    <recommendedName>
        <fullName evidence="1">Transglutaminase-like domain-containing protein</fullName>
    </recommendedName>
</protein>
<evidence type="ECO:0000259" key="1">
    <source>
        <dbReference type="SMART" id="SM00460"/>
    </source>
</evidence>
<keyword evidence="3" id="KW-1185">Reference proteome</keyword>
<organism evidence="2 3">
    <name type="scientific">Catellatospora methionotrophica</name>
    <dbReference type="NCBI Taxonomy" id="121620"/>
    <lineage>
        <taxon>Bacteria</taxon>
        <taxon>Bacillati</taxon>
        <taxon>Actinomycetota</taxon>
        <taxon>Actinomycetes</taxon>
        <taxon>Micromonosporales</taxon>
        <taxon>Micromonosporaceae</taxon>
        <taxon>Catellatospora</taxon>
    </lineage>
</organism>
<dbReference type="PANTHER" id="PTHR33490:SF6">
    <property type="entry name" value="SLL1049 PROTEIN"/>
    <property type="match status" value="1"/>
</dbReference>
<reference evidence="2" key="1">
    <citation type="submission" date="2021-01" db="EMBL/GenBank/DDBJ databases">
        <title>Whole genome shotgun sequence of Catellatospora methionotrophica NBRC 14553.</title>
        <authorList>
            <person name="Komaki H."/>
            <person name="Tamura T."/>
        </authorList>
    </citation>
    <scope>NUCLEOTIDE SEQUENCE</scope>
    <source>
        <strain evidence="2">NBRC 14553</strain>
    </source>
</reference>
<dbReference type="InterPro" id="IPR038765">
    <property type="entry name" value="Papain-like_cys_pep_sf"/>
</dbReference>
<sequence length="288" mass="31677">MERGGVMVGWRLQIRHRTGFRYGGPVASSYNEARMSPSSEARQTVLDDRVSVWPGARTYRYQDYWGTTVTSFDVQVAHEVLEVIADSTVETSRPAALPTGGPSWAELADPDDVDRWQELLLPTPRTALDEELGALAVELRAAYGPDEAALAVFDLVRREVEYTPGATGVMTDAVHVWRQKQGVCQDISHLSVALLRSMGLPARYVSGYLHPTPDAPLGKAVTGQSHAWVEWWTGEWHAYDPTNGVPIGERHVVVGRGRDYGDVPPLKGVYAGPSNTGQSVEVTLTRIR</sequence>
<name>A0A8J3LD64_9ACTN</name>
<dbReference type="Proteomes" id="UP000660339">
    <property type="component" value="Unassembled WGS sequence"/>
</dbReference>
<dbReference type="SUPFAM" id="SSF54001">
    <property type="entry name" value="Cysteine proteinases"/>
    <property type="match status" value="1"/>
</dbReference>
<evidence type="ECO:0000313" key="2">
    <source>
        <dbReference type="EMBL" id="GIG16018.1"/>
    </source>
</evidence>